<evidence type="ECO:0000313" key="1">
    <source>
        <dbReference type="EMBL" id="KAF2288554.1"/>
    </source>
</evidence>
<sequence>MHPLISPITTTLLENQWLFKLLESFGCLSFNGFTVAFCHGDVASIVGLSTVPVQRGKENTVTGSDLRKLPNQGEGSTLEHRDTREISVQCWNASLDGIHTLDAILNRKALNSDVAMLVWDGVGLRAWQCRFNLTVRERRSHVHRSCIHGHHRMVRFGFEDLWLVDGRWVTESDELFSLAIGLLRMMGSSREDSTKVRDVGDGFFSRRQ</sequence>
<protein>
    <submittedName>
        <fullName evidence="1">Uncharacterized protein</fullName>
    </submittedName>
</protein>
<reference evidence="1 2" key="1">
    <citation type="journal article" date="2020" name="Mol. Plant">
        <title>The Chromosome-Based Rubber Tree Genome Provides New Insights into Spurge Genome Evolution and Rubber Biosynthesis.</title>
        <authorList>
            <person name="Liu J."/>
            <person name="Shi C."/>
            <person name="Shi C.C."/>
            <person name="Li W."/>
            <person name="Zhang Q.J."/>
            <person name="Zhang Y."/>
            <person name="Li K."/>
            <person name="Lu H.F."/>
            <person name="Shi C."/>
            <person name="Zhu S.T."/>
            <person name="Xiao Z.Y."/>
            <person name="Nan H."/>
            <person name="Yue Y."/>
            <person name="Zhu X.G."/>
            <person name="Wu Y."/>
            <person name="Hong X.N."/>
            <person name="Fan G.Y."/>
            <person name="Tong Y."/>
            <person name="Zhang D."/>
            <person name="Mao C.L."/>
            <person name="Liu Y.L."/>
            <person name="Hao S.J."/>
            <person name="Liu W.Q."/>
            <person name="Lv M.Q."/>
            <person name="Zhang H.B."/>
            <person name="Liu Y."/>
            <person name="Hu-Tang G.R."/>
            <person name="Wang J.P."/>
            <person name="Wang J.H."/>
            <person name="Sun Y.H."/>
            <person name="Ni S.B."/>
            <person name="Chen W.B."/>
            <person name="Zhang X.C."/>
            <person name="Jiao Y.N."/>
            <person name="Eichler E.E."/>
            <person name="Li G.H."/>
            <person name="Liu X."/>
            <person name="Gao L.Z."/>
        </authorList>
    </citation>
    <scope>NUCLEOTIDE SEQUENCE [LARGE SCALE GENOMIC DNA]</scope>
    <source>
        <strain evidence="2">cv. GT1</strain>
        <tissue evidence="1">Leaf</tissue>
    </source>
</reference>
<evidence type="ECO:0000313" key="2">
    <source>
        <dbReference type="Proteomes" id="UP000467840"/>
    </source>
</evidence>
<keyword evidence="2" id="KW-1185">Reference proteome</keyword>
<organism evidence="1 2">
    <name type="scientific">Hevea brasiliensis</name>
    <name type="common">Para rubber tree</name>
    <name type="synonym">Siphonia brasiliensis</name>
    <dbReference type="NCBI Taxonomy" id="3981"/>
    <lineage>
        <taxon>Eukaryota</taxon>
        <taxon>Viridiplantae</taxon>
        <taxon>Streptophyta</taxon>
        <taxon>Embryophyta</taxon>
        <taxon>Tracheophyta</taxon>
        <taxon>Spermatophyta</taxon>
        <taxon>Magnoliopsida</taxon>
        <taxon>eudicotyledons</taxon>
        <taxon>Gunneridae</taxon>
        <taxon>Pentapetalae</taxon>
        <taxon>rosids</taxon>
        <taxon>fabids</taxon>
        <taxon>Malpighiales</taxon>
        <taxon>Euphorbiaceae</taxon>
        <taxon>Crotonoideae</taxon>
        <taxon>Micrandreae</taxon>
        <taxon>Hevea</taxon>
    </lineage>
</organism>
<name>A0A6A6KJE4_HEVBR</name>
<gene>
    <name evidence="1" type="ORF">GH714_008498</name>
</gene>
<proteinExistence type="predicted"/>
<comment type="caution">
    <text evidence="1">The sequence shown here is derived from an EMBL/GenBank/DDBJ whole genome shotgun (WGS) entry which is preliminary data.</text>
</comment>
<dbReference type="AlphaFoldDB" id="A0A6A6KJE4"/>
<dbReference type="Proteomes" id="UP000467840">
    <property type="component" value="Chromosome 8"/>
</dbReference>
<dbReference type="EMBL" id="JAAGAX010000016">
    <property type="protein sequence ID" value="KAF2288554.1"/>
    <property type="molecule type" value="Genomic_DNA"/>
</dbReference>
<accession>A0A6A6KJE4</accession>